<feature type="compositionally biased region" description="Basic and acidic residues" evidence="1">
    <location>
        <begin position="65"/>
        <end position="82"/>
    </location>
</feature>
<sequence length="131" mass="15283">MPSYQSISLSNYLPPPPPHTAFLIKARHKQQGKRIRCRSLNTHNFCQAVVEARCVRAMQESPQRPAEHPHKTLESPDQESNHPLRSSGSQHTSTFIRYMEEIVVVVMVVVEEYEEDKRGYRLRRSRGWKET</sequence>
<reference evidence="2 3" key="1">
    <citation type="submission" date="2019-05" db="EMBL/GenBank/DDBJ databases">
        <title>Another draft genome of Portunus trituberculatus and its Hox gene families provides insights of decapod evolution.</title>
        <authorList>
            <person name="Jeong J.-H."/>
            <person name="Song I."/>
            <person name="Kim S."/>
            <person name="Choi T."/>
            <person name="Kim D."/>
            <person name="Ryu S."/>
            <person name="Kim W."/>
        </authorList>
    </citation>
    <scope>NUCLEOTIDE SEQUENCE [LARGE SCALE GENOMIC DNA]</scope>
    <source>
        <tissue evidence="2">Muscle</tissue>
    </source>
</reference>
<feature type="region of interest" description="Disordered" evidence="1">
    <location>
        <begin position="58"/>
        <end position="91"/>
    </location>
</feature>
<proteinExistence type="predicted"/>
<dbReference type="Proteomes" id="UP000324222">
    <property type="component" value="Unassembled WGS sequence"/>
</dbReference>
<evidence type="ECO:0000313" key="3">
    <source>
        <dbReference type="Proteomes" id="UP000324222"/>
    </source>
</evidence>
<dbReference type="EMBL" id="VSRR010030175">
    <property type="protein sequence ID" value="MPC69886.1"/>
    <property type="molecule type" value="Genomic_DNA"/>
</dbReference>
<evidence type="ECO:0000256" key="1">
    <source>
        <dbReference type="SAM" id="MobiDB-lite"/>
    </source>
</evidence>
<dbReference type="AlphaFoldDB" id="A0A5B7HIW4"/>
<evidence type="ECO:0000313" key="2">
    <source>
        <dbReference type="EMBL" id="MPC69886.1"/>
    </source>
</evidence>
<comment type="caution">
    <text evidence="2">The sequence shown here is derived from an EMBL/GenBank/DDBJ whole genome shotgun (WGS) entry which is preliminary data.</text>
</comment>
<name>A0A5B7HIW4_PORTR</name>
<keyword evidence="3" id="KW-1185">Reference proteome</keyword>
<gene>
    <name evidence="2" type="ORF">E2C01_064118</name>
</gene>
<organism evidence="2 3">
    <name type="scientific">Portunus trituberculatus</name>
    <name type="common">Swimming crab</name>
    <name type="synonym">Neptunus trituberculatus</name>
    <dbReference type="NCBI Taxonomy" id="210409"/>
    <lineage>
        <taxon>Eukaryota</taxon>
        <taxon>Metazoa</taxon>
        <taxon>Ecdysozoa</taxon>
        <taxon>Arthropoda</taxon>
        <taxon>Crustacea</taxon>
        <taxon>Multicrustacea</taxon>
        <taxon>Malacostraca</taxon>
        <taxon>Eumalacostraca</taxon>
        <taxon>Eucarida</taxon>
        <taxon>Decapoda</taxon>
        <taxon>Pleocyemata</taxon>
        <taxon>Brachyura</taxon>
        <taxon>Eubrachyura</taxon>
        <taxon>Portunoidea</taxon>
        <taxon>Portunidae</taxon>
        <taxon>Portuninae</taxon>
        <taxon>Portunus</taxon>
    </lineage>
</organism>
<accession>A0A5B7HIW4</accession>
<protein>
    <submittedName>
        <fullName evidence="2">Uncharacterized protein</fullName>
    </submittedName>
</protein>